<proteinExistence type="predicted"/>
<dbReference type="InterPro" id="IPR002938">
    <property type="entry name" value="FAD-bd"/>
</dbReference>
<name>A0A4Y9P881_9BRAD</name>
<dbReference type="Proteomes" id="UP000297700">
    <property type="component" value="Unassembled WGS sequence"/>
</dbReference>
<reference evidence="3 4" key="1">
    <citation type="submission" date="2019-03" db="EMBL/GenBank/DDBJ databases">
        <title>Bradyrhizobium strains diversity.</title>
        <authorList>
            <person name="Urquiaga M.C.O."/>
            <person name="Hungria M."/>
            <person name="Delamuta J.R.M."/>
            <person name="Klepa M.S."/>
        </authorList>
    </citation>
    <scope>NUCLEOTIDE SEQUENCE [LARGE SCALE GENOMIC DNA]</scope>
    <source>
        <strain evidence="3 4">CNPSo 3426</strain>
    </source>
</reference>
<evidence type="ECO:0000313" key="4">
    <source>
        <dbReference type="Proteomes" id="UP000297700"/>
    </source>
</evidence>
<dbReference type="GO" id="GO:0071949">
    <property type="term" value="F:FAD binding"/>
    <property type="evidence" value="ECO:0007669"/>
    <property type="project" value="InterPro"/>
</dbReference>
<organism evidence="3 4">
    <name type="scientific">Bradyrhizobium frederickii</name>
    <dbReference type="NCBI Taxonomy" id="2560054"/>
    <lineage>
        <taxon>Bacteria</taxon>
        <taxon>Pseudomonadati</taxon>
        <taxon>Pseudomonadota</taxon>
        <taxon>Alphaproteobacteria</taxon>
        <taxon>Hyphomicrobiales</taxon>
        <taxon>Nitrobacteraceae</taxon>
        <taxon>Bradyrhizobium</taxon>
    </lineage>
</organism>
<dbReference type="PANTHER" id="PTHR43476">
    <property type="entry name" value="3-(3-HYDROXY-PHENYL)PROPIONATE/3-HYDROXYCINNAMIC ACID HYDROXYLASE"/>
    <property type="match status" value="1"/>
</dbReference>
<evidence type="ECO:0000259" key="2">
    <source>
        <dbReference type="Pfam" id="PF01494"/>
    </source>
</evidence>
<accession>A0A4Y9P881</accession>
<dbReference type="InterPro" id="IPR036188">
    <property type="entry name" value="FAD/NAD-bd_sf"/>
</dbReference>
<dbReference type="Pfam" id="PF01494">
    <property type="entry name" value="FAD_binding_3"/>
    <property type="match status" value="1"/>
</dbReference>
<evidence type="ECO:0000313" key="3">
    <source>
        <dbReference type="EMBL" id="TFV75837.1"/>
    </source>
</evidence>
<dbReference type="Gene3D" id="3.30.70.2450">
    <property type="match status" value="1"/>
</dbReference>
<dbReference type="EMBL" id="SPQS01000007">
    <property type="protein sequence ID" value="TFV75837.1"/>
    <property type="molecule type" value="Genomic_DNA"/>
</dbReference>
<dbReference type="RefSeq" id="WP_135164164.1">
    <property type="nucleotide sequence ID" value="NZ_SPQS01000007.1"/>
</dbReference>
<dbReference type="AlphaFoldDB" id="A0A4Y9P881"/>
<sequence length="538" mass="58277">MGVEGIAARAPLREVEVAVVGAGPVGLMVANLLGLAGVQVAVLEANEGLLGLPRAIAYDAETLRLFSQIGLLNDIAPGLIQNPHVRHLNARGRVLMQADPPACGLYGHSSLGTFYQPDFERALLRGLARFDNVRVLFGHTVTNLVQSRDEAALSIATRHGASTLRAKFVVGCDGGTSRVRDLLGARLIGSTYTQRWLVVDALVKGHDVKQISFYCDPGRPRVELPAVGDRVRWEFMQLPGETEEDLKNDGRIMALIADNTRYREVRIERKAVYTFHARVADRWRNNRGFLAGDAAHLMPPFAGQGMNGGMKDAVNLAWKLASVLKGGAAETILDSYELERAPVVRKMVEVSRRLGSVIMPTSRSTAVLRDAIFACLNMSRAFRDFIGRGGVVPPPTIGRSPLTGVGSDALIGQMLPQPSVKTPDGSFPLDGFQACHQWLVLGIGVDPATMLSARDLGILDALDVRFVCVNGGSGRPRTLDLRCDDPAFDAWVKRHAVRAVLVRPDRFIADRLDPHGRDLPVLTPFARARGVTAPPIAA</sequence>
<dbReference type="NCBIfam" id="NF004829">
    <property type="entry name" value="PRK06183.1-3"/>
    <property type="match status" value="1"/>
</dbReference>
<feature type="domain" description="FAD-binding" evidence="2">
    <location>
        <begin position="14"/>
        <end position="350"/>
    </location>
</feature>
<evidence type="ECO:0000256" key="1">
    <source>
        <dbReference type="ARBA" id="ARBA00023002"/>
    </source>
</evidence>
<protein>
    <submittedName>
        <fullName evidence="3">Bifunctional 3-(3-hydroxy-phenyl)propionate/3-hydroxycinnamic acid hydroxylase</fullName>
    </submittedName>
</protein>
<comment type="caution">
    <text evidence="3">The sequence shown here is derived from an EMBL/GenBank/DDBJ whole genome shotgun (WGS) entry which is preliminary data.</text>
</comment>
<dbReference type="Gene3D" id="3.50.50.60">
    <property type="entry name" value="FAD/NAD(P)-binding domain"/>
    <property type="match status" value="1"/>
</dbReference>
<dbReference type="PANTHER" id="PTHR43476:SF3">
    <property type="entry name" value="FAD-BINDING MONOOXYGENASE"/>
    <property type="match status" value="1"/>
</dbReference>
<dbReference type="SUPFAM" id="SSF51905">
    <property type="entry name" value="FAD/NAD(P)-binding domain"/>
    <property type="match status" value="1"/>
</dbReference>
<dbReference type="GO" id="GO:0008688">
    <property type="term" value="F:3-(3-hydroxyphenyl)propionate hydroxylase activity"/>
    <property type="evidence" value="ECO:0007669"/>
    <property type="project" value="TreeGrafter"/>
</dbReference>
<dbReference type="InterPro" id="IPR050631">
    <property type="entry name" value="PheA/TfdB_FAD_monoxygenase"/>
</dbReference>
<gene>
    <name evidence="3" type="ORF">E4K64_14720</name>
</gene>
<keyword evidence="1" id="KW-0560">Oxidoreductase</keyword>
<dbReference type="PRINTS" id="PR00420">
    <property type="entry name" value="RNGMNOXGNASE"/>
</dbReference>
<dbReference type="GO" id="GO:0019622">
    <property type="term" value="P:3-(3-hydroxy)phenylpropionate catabolic process"/>
    <property type="evidence" value="ECO:0007669"/>
    <property type="project" value="TreeGrafter"/>
</dbReference>